<protein>
    <submittedName>
        <fullName evidence="1">Retrovirus-related Pol polyprotein from transposon RE1</fullName>
    </submittedName>
</protein>
<dbReference type="PANTHER" id="PTHR11439:SF470">
    <property type="entry name" value="CYSTEINE-RICH RLK (RECEPTOR-LIKE PROTEIN KINASE) 8"/>
    <property type="match status" value="1"/>
</dbReference>
<dbReference type="Proteomes" id="UP001289374">
    <property type="component" value="Unassembled WGS sequence"/>
</dbReference>
<reference evidence="1" key="2">
    <citation type="journal article" date="2024" name="Plant">
        <title>Genomic evolution and insights into agronomic trait innovations of Sesamum species.</title>
        <authorList>
            <person name="Miao H."/>
            <person name="Wang L."/>
            <person name="Qu L."/>
            <person name="Liu H."/>
            <person name="Sun Y."/>
            <person name="Le M."/>
            <person name="Wang Q."/>
            <person name="Wei S."/>
            <person name="Zheng Y."/>
            <person name="Lin W."/>
            <person name="Duan Y."/>
            <person name="Cao H."/>
            <person name="Xiong S."/>
            <person name="Wang X."/>
            <person name="Wei L."/>
            <person name="Li C."/>
            <person name="Ma Q."/>
            <person name="Ju M."/>
            <person name="Zhao R."/>
            <person name="Li G."/>
            <person name="Mu C."/>
            <person name="Tian Q."/>
            <person name="Mei H."/>
            <person name="Zhang T."/>
            <person name="Gao T."/>
            <person name="Zhang H."/>
        </authorList>
    </citation>
    <scope>NUCLEOTIDE SEQUENCE</scope>
    <source>
        <strain evidence="1">K16</strain>
    </source>
</reference>
<dbReference type="AlphaFoldDB" id="A0AAE1WDU0"/>
<name>A0AAE1WDU0_9LAMI</name>
<dbReference type="EMBL" id="JACGWL010000011">
    <property type="protein sequence ID" value="KAK4391480.1"/>
    <property type="molecule type" value="Genomic_DNA"/>
</dbReference>
<reference evidence="1" key="1">
    <citation type="submission" date="2020-06" db="EMBL/GenBank/DDBJ databases">
        <authorList>
            <person name="Li T."/>
            <person name="Hu X."/>
            <person name="Zhang T."/>
            <person name="Song X."/>
            <person name="Zhang H."/>
            <person name="Dai N."/>
            <person name="Sheng W."/>
            <person name="Hou X."/>
            <person name="Wei L."/>
        </authorList>
    </citation>
    <scope>NUCLEOTIDE SEQUENCE</scope>
    <source>
        <strain evidence="1">K16</strain>
        <tissue evidence="1">Leaf</tissue>
    </source>
</reference>
<keyword evidence="2" id="KW-1185">Reference proteome</keyword>
<gene>
    <name evidence="1" type="ORF">Sango_1925800</name>
</gene>
<organism evidence="1 2">
    <name type="scientific">Sesamum angolense</name>
    <dbReference type="NCBI Taxonomy" id="2727404"/>
    <lineage>
        <taxon>Eukaryota</taxon>
        <taxon>Viridiplantae</taxon>
        <taxon>Streptophyta</taxon>
        <taxon>Embryophyta</taxon>
        <taxon>Tracheophyta</taxon>
        <taxon>Spermatophyta</taxon>
        <taxon>Magnoliopsida</taxon>
        <taxon>eudicotyledons</taxon>
        <taxon>Gunneridae</taxon>
        <taxon>Pentapetalae</taxon>
        <taxon>asterids</taxon>
        <taxon>lamiids</taxon>
        <taxon>Lamiales</taxon>
        <taxon>Pedaliaceae</taxon>
        <taxon>Sesamum</taxon>
    </lineage>
</organism>
<proteinExistence type="predicted"/>
<dbReference type="InterPro" id="IPR043502">
    <property type="entry name" value="DNA/RNA_pol_sf"/>
</dbReference>
<evidence type="ECO:0000313" key="2">
    <source>
        <dbReference type="Proteomes" id="UP001289374"/>
    </source>
</evidence>
<dbReference type="SUPFAM" id="SSF56672">
    <property type="entry name" value="DNA/RNA polymerases"/>
    <property type="match status" value="1"/>
</dbReference>
<sequence length="270" mass="30753">MTTSLLYGYVVDYKLNFKRYCGSLPLTTSARNFGWSLRYTSDRRTNRVVAIGRQIKKLYVLDKISFSADVISGFNVNKVVVIACMNAVKVDSSLWHSYGDLVLGTGLEHVKSITTPFPPGIKLTVDGDALLPNPETYRRLVDRLLYLNFTRPDVSYDTQQLSQFVQHPCKHHMDVALYKTKKQSTVSRSTTEAEYRSMGVVASELTWIGYLLDDLHIPPSAPIPFYCDNKATLHIVENPVFHEQTKHLEIDCHLIRDKFKDGFLLPSFVQ</sequence>
<accession>A0AAE1WDU0</accession>
<evidence type="ECO:0000313" key="1">
    <source>
        <dbReference type="EMBL" id="KAK4391480.1"/>
    </source>
</evidence>
<dbReference type="CDD" id="cd09272">
    <property type="entry name" value="RNase_HI_RT_Ty1"/>
    <property type="match status" value="1"/>
</dbReference>
<comment type="caution">
    <text evidence="1">The sequence shown here is derived from an EMBL/GenBank/DDBJ whole genome shotgun (WGS) entry which is preliminary data.</text>
</comment>
<dbReference type="PANTHER" id="PTHR11439">
    <property type="entry name" value="GAG-POL-RELATED RETROTRANSPOSON"/>
    <property type="match status" value="1"/>
</dbReference>